<feature type="region of interest" description="Disordered" evidence="1">
    <location>
        <begin position="135"/>
        <end position="186"/>
    </location>
</feature>
<dbReference type="RefSeq" id="WP_377547146.1">
    <property type="nucleotide sequence ID" value="NZ_JBHSBN010000011.1"/>
</dbReference>
<organism evidence="2 3">
    <name type="scientific">Micromonospora zhanjiangensis</name>
    <dbReference type="NCBI Taxonomy" id="1522057"/>
    <lineage>
        <taxon>Bacteria</taxon>
        <taxon>Bacillati</taxon>
        <taxon>Actinomycetota</taxon>
        <taxon>Actinomycetes</taxon>
        <taxon>Micromonosporales</taxon>
        <taxon>Micromonosporaceae</taxon>
        <taxon>Micromonospora</taxon>
    </lineage>
</organism>
<reference evidence="3" key="1">
    <citation type="journal article" date="2019" name="Int. J. Syst. Evol. Microbiol.">
        <title>The Global Catalogue of Microorganisms (GCM) 10K type strain sequencing project: providing services to taxonomists for standard genome sequencing and annotation.</title>
        <authorList>
            <consortium name="The Broad Institute Genomics Platform"/>
            <consortium name="The Broad Institute Genome Sequencing Center for Infectious Disease"/>
            <person name="Wu L."/>
            <person name="Ma J."/>
        </authorList>
    </citation>
    <scope>NUCLEOTIDE SEQUENCE [LARGE SCALE GENOMIC DNA]</scope>
    <source>
        <strain evidence="3">2902at01</strain>
    </source>
</reference>
<name>A0ABV8KNS2_9ACTN</name>
<sequence length="186" mass="19439">MSEKKDSGLVVTAGYVTVETQVGAGRALVDIPQGSPLPDDVPEEQRQRLVDASAVGPADSEAQDDEEQTGRARPVPGLVEPDEINPDVVPAGSIKQILDWVGKDLARARVAADMERAKGLNARSGLLDKLAKVAAGEESDPPKVPESFVDDGTVVAPAPAGGVAEPNEDLDEVTDKPAKKTSASRR</sequence>
<accession>A0ABV8KNS2</accession>
<feature type="compositionally biased region" description="Low complexity" evidence="1">
    <location>
        <begin position="152"/>
        <end position="165"/>
    </location>
</feature>
<dbReference type="EMBL" id="JBHSBN010000011">
    <property type="protein sequence ID" value="MFC4107781.1"/>
    <property type="molecule type" value="Genomic_DNA"/>
</dbReference>
<protein>
    <submittedName>
        <fullName evidence="2">Uncharacterized protein</fullName>
    </submittedName>
</protein>
<dbReference type="Proteomes" id="UP001595868">
    <property type="component" value="Unassembled WGS sequence"/>
</dbReference>
<proteinExistence type="predicted"/>
<evidence type="ECO:0000256" key="1">
    <source>
        <dbReference type="SAM" id="MobiDB-lite"/>
    </source>
</evidence>
<evidence type="ECO:0000313" key="2">
    <source>
        <dbReference type="EMBL" id="MFC4107781.1"/>
    </source>
</evidence>
<feature type="region of interest" description="Disordered" evidence="1">
    <location>
        <begin position="29"/>
        <end position="90"/>
    </location>
</feature>
<evidence type="ECO:0000313" key="3">
    <source>
        <dbReference type="Proteomes" id="UP001595868"/>
    </source>
</evidence>
<keyword evidence="3" id="KW-1185">Reference proteome</keyword>
<comment type="caution">
    <text evidence="2">The sequence shown here is derived from an EMBL/GenBank/DDBJ whole genome shotgun (WGS) entry which is preliminary data.</text>
</comment>
<gene>
    <name evidence="2" type="ORF">ACFOX0_17845</name>
</gene>